<reference evidence="2 3" key="1">
    <citation type="submission" date="2023-02" db="EMBL/GenBank/DDBJ databases">
        <title>LHISI_Scaffold_Assembly.</title>
        <authorList>
            <person name="Stuart O.P."/>
            <person name="Cleave R."/>
            <person name="Magrath M.J.L."/>
            <person name="Mikheyev A.S."/>
        </authorList>
    </citation>
    <scope>NUCLEOTIDE SEQUENCE [LARGE SCALE GENOMIC DNA]</scope>
    <source>
        <strain evidence="2">Daus_M_001</strain>
        <tissue evidence="2">Leg muscle</tissue>
    </source>
</reference>
<dbReference type="PANTHER" id="PTHR46599">
    <property type="entry name" value="PIGGYBAC TRANSPOSABLE ELEMENT-DERIVED PROTEIN 4"/>
    <property type="match status" value="1"/>
</dbReference>
<dbReference type="EMBL" id="JARBHB010000004">
    <property type="protein sequence ID" value="KAJ8885116.1"/>
    <property type="molecule type" value="Genomic_DNA"/>
</dbReference>
<protein>
    <recommendedName>
        <fullName evidence="1">PiggyBac transposable element-derived protein domain-containing protein</fullName>
    </recommendedName>
</protein>
<keyword evidence="3" id="KW-1185">Reference proteome</keyword>
<proteinExistence type="predicted"/>
<comment type="caution">
    <text evidence="2">The sequence shown here is derived from an EMBL/GenBank/DDBJ whole genome shotgun (WGS) entry which is preliminary data.</text>
</comment>
<dbReference type="PANTHER" id="PTHR46599:SF3">
    <property type="entry name" value="PIGGYBAC TRANSPOSABLE ELEMENT-DERIVED PROTEIN 4"/>
    <property type="match status" value="1"/>
</dbReference>
<organism evidence="2 3">
    <name type="scientific">Dryococelus australis</name>
    <dbReference type="NCBI Taxonomy" id="614101"/>
    <lineage>
        <taxon>Eukaryota</taxon>
        <taxon>Metazoa</taxon>
        <taxon>Ecdysozoa</taxon>
        <taxon>Arthropoda</taxon>
        <taxon>Hexapoda</taxon>
        <taxon>Insecta</taxon>
        <taxon>Pterygota</taxon>
        <taxon>Neoptera</taxon>
        <taxon>Polyneoptera</taxon>
        <taxon>Phasmatodea</taxon>
        <taxon>Verophasmatodea</taxon>
        <taxon>Anareolatae</taxon>
        <taxon>Phasmatidae</taxon>
        <taxon>Eurycanthinae</taxon>
        <taxon>Dryococelus</taxon>
    </lineage>
</organism>
<feature type="domain" description="PiggyBac transposable element-derived protein" evidence="1">
    <location>
        <begin position="87"/>
        <end position="174"/>
    </location>
</feature>
<dbReference type="Pfam" id="PF13843">
    <property type="entry name" value="DDE_Tnp_1_7"/>
    <property type="match status" value="1"/>
</dbReference>
<evidence type="ECO:0000313" key="3">
    <source>
        <dbReference type="Proteomes" id="UP001159363"/>
    </source>
</evidence>
<accession>A0ABQ9HL94</accession>
<evidence type="ECO:0000259" key="1">
    <source>
        <dbReference type="Pfam" id="PF13843"/>
    </source>
</evidence>
<evidence type="ECO:0000313" key="2">
    <source>
        <dbReference type="EMBL" id="KAJ8885116.1"/>
    </source>
</evidence>
<name>A0ABQ9HL94_9NEOP</name>
<sequence length="185" mass="21237">MAARKRNDIFVCGKDDKAMMHYFEMLTSERSSSEDEMDCDNIIPVAANQFHAADNETDNSYSESGEDNTAVDTSCGDVVDWKWEQSSVCIDESLMECRGQQRLIQFDKSKRARFRIKFYKLCDTANSYICDFKIDVGKDKTDGTLTSTAIVMEMMLKCDLLNKGYAIFPQTLLCRNKFLRYSSHQ</sequence>
<gene>
    <name evidence="2" type="ORF">PR048_011312</name>
</gene>
<dbReference type="InterPro" id="IPR029526">
    <property type="entry name" value="PGBD"/>
</dbReference>
<dbReference type="Proteomes" id="UP001159363">
    <property type="component" value="Chromosome X"/>
</dbReference>